<dbReference type="SUPFAM" id="SSF53244">
    <property type="entry name" value="MurD-like peptide ligases, peptide-binding domain"/>
    <property type="match status" value="1"/>
</dbReference>
<evidence type="ECO:0000313" key="19">
    <source>
        <dbReference type="Proteomes" id="UP000606922"/>
    </source>
</evidence>
<dbReference type="InterPro" id="IPR000713">
    <property type="entry name" value="Mur_ligase_N"/>
</dbReference>
<evidence type="ECO:0000256" key="2">
    <source>
        <dbReference type="ARBA" id="ARBA00004752"/>
    </source>
</evidence>
<evidence type="ECO:0000313" key="18">
    <source>
        <dbReference type="EMBL" id="GGA94136.1"/>
    </source>
</evidence>
<dbReference type="Gene3D" id="3.90.190.20">
    <property type="entry name" value="Mur ligase, C-terminal domain"/>
    <property type="match status" value="1"/>
</dbReference>
<dbReference type="Pfam" id="PF08245">
    <property type="entry name" value="Mur_ligase_M"/>
    <property type="match status" value="1"/>
</dbReference>
<evidence type="ECO:0000256" key="4">
    <source>
        <dbReference type="ARBA" id="ARBA00022490"/>
    </source>
</evidence>
<evidence type="ECO:0000256" key="8">
    <source>
        <dbReference type="ARBA" id="ARBA00022840"/>
    </source>
</evidence>
<comment type="catalytic activity">
    <reaction evidence="13 14">
        <text>UDP-N-acetyl-alpha-D-muramate + L-alanine + ATP = UDP-N-acetyl-alpha-D-muramoyl-L-alanine + ADP + phosphate + H(+)</text>
        <dbReference type="Rhea" id="RHEA:23372"/>
        <dbReference type="ChEBI" id="CHEBI:15378"/>
        <dbReference type="ChEBI" id="CHEBI:30616"/>
        <dbReference type="ChEBI" id="CHEBI:43474"/>
        <dbReference type="ChEBI" id="CHEBI:57972"/>
        <dbReference type="ChEBI" id="CHEBI:70757"/>
        <dbReference type="ChEBI" id="CHEBI:83898"/>
        <dbReference type="ChEBI" id="CHEBI:456216"/>
        <dbReference type="EC" id="6.3.2.8"/>
    </reaction>
</comment>
<evidence type="ECO:0000256" key="3">
    <source>
        <dbReference type="ARBA" id="ARBA00012211"/>
    </source>
</evidence>
<dbReference type="PANTHER" id="PTHR43445">
    <property type="entry name" value="UDP-N-ACETYLMURAMATE--L-ALANINE LIGASE-RELATED"/>
    <property type="match status" value="1"/>
</dbReference>
<dbReference type="Proteomes" id="UP000606922">
    <property type="component" value="Unassembled WGS sequence"/>
</dbReference>
<evidence type="ECO:0000256" key="6">
    <source>
        <dbReference type="ARBA" id="ARBA00022618"/>
    </source>
</evidence>
<keyword evidence="11 14" id="KW-0131">Cell cycle</keyword>
<dbReference type="GO" id="GO:0008360">
    <property type="term" value="P:regulation of cell shape"/>
    <property type="evidence" value="ECO:0007669"/>
    <property type="project" value="UniProtKB-KW"/>
</dbReference>
<dbReference type="AlphaFoldDB" id="A0A916SFR4"/>
<keyword evidence="12 14" id="KW-0961">Cell wall biogenesis/degradation</keyword>
<evidence type="ECO:0000259" key="16">
    <source>
        <dbReference type="Pfam" id="PF02875"/>
    </source>
</evidence>
<sequence length="474" mass="49778">MIYPDFSQPLPGDLGPVHFVGIGGSGMSGIARLFLAAGHTVTGSDRSENHNTEALRALGATVHIGHAAANLGDADALVFTGALWPDNPEYLAAVERGIPVLHRSQALAWLISGQRLIAVAGAHGKTTSTGMIITALLETGADPSFVNGGVIQSIGTSAAAGSGELFVIEADESDRSFLLYDKAVALVTNVDADHLDLYGSHEAFDDAFVEFTSTARELVVISSDDPGAVRVTRALREKADAPRILTFGEDAASDVRLHSIVADGPVSFSLAWQGVDYAARLRVPGVHNALNAAGAFAALVGLGFEPEATLAGIEAFGGTERRFELHGVVRGVSVYDDYAHHPTEVAAALSAARSVVGEGRLIAIHQPHLYSRTQLMAGDFARVYEQLADQTIVLDVFGAREDPIEGVTGALVSERFSDAGRVDYLPDWQQAADRAAAIARPGDIIMTLSCGDVYRIVPQVLEALAQPATAANQG</sequence>
<dbReference type="RefSeq" id="WP_188509204.1">
    <property type="nucleotide sequence ID" value="NZ_BMGB01000001.1"/>
</dbReference>
<dbReference type="EMBL" id="BMGB01000001">
    <property type="protein sequence ID" value="GGA94136.1"/>
    <property type="molecule type" value="Genomic_DNA"/>
</dbReference>
<dbReference type="GO" id="GO:0009252">
    <property type="term" value="P:peptidoglycan biosynthetic process"/>
    <property type="evidence" value="ECO:0007669"/>
    <property type="project" value="UniProtKB-UniRule"/>
</dbReference>
<feature type="domain" description="Mur ligase C-terminal" evidence="16">
    <location>
        <begin position="321"/>
        <end position="449"/>
    </location>
</feature>
<evidence type="ECO:0000256" key="7">
    <source>
        <dbReference type="ARBA" id="ARBA00022741"/>
    </source>
</evidence>
<dbReference type="PANTHER" id="PTHR43445:SF3">
    <property type="entry name" value="UDP-N-ACETYLMURAMATE--L-ALANINE LIGASE"/>
    <property type="match status" value="1"/>
</dbReference>
<dbReference type="InterPro" id="IPR005758">
    <property type="entry name" value="UDP-N-AcMur_Ala_ligase_MurC"/>
</dbReference>
<evidence type="ECO:0000256" key="5">
    <source>
        <dbReference type="ARBA" id="ARBA00022598"/>
    </source>
</evidence>
<reference evidence="18" key="2">
    <citation type="submission" date="2020-09" db="EMBL/GenBank/DDBJ databases">
        <authorList>
            <person name="Sun Q."/>
            <person name="Zhou Y."/>
        </authorList>
    </citation>
    <scope>NUCLEOTIDE SEQUENCE</scope>
    <source>
        <strain evidence="18">CGMCC 1.12813</strain>
    </source>
</reference>
<dbReference type="InterPro" id="IPR036615">
    <property type="entry name" value="Mur_ligase_C_dom_sf"/>
</dbReference>
<dbReference type="GO" id="GO:0005737">
    <property type="term" value="C:cytoplasm"/>
    <property type="evidence" value="ECO:0007669"/>
    <property type="project" value="UniProtKB-SubCell"/>
</dbReference>
<name>A0A916SFR4_9MICO</name>
<dbReference type="Gene3D" id="3.40.1190.10">
    <property type="entry name" value="Mur-like, catalytic domain"/>
    <property type="match status" value="1"/>
</dbReference>
<dbReference type="Pfam" id="PF02875">
    <property type="entry name" value="Mur_ligase_C"/>
    <property type="match status" value="1"/>
</dbReference>
<evidence type="ECO:0000259" key="15">
    <source>
        <dbReference type="Pfam" id="PF01225"/>
    </source>
</evidence>
<evidence type="ECO:0000256" key="1">
    <source>
        <dbReference type="ARBA" id="ARBA00004496"/>
    </source>
</evidence>
<dbReference type="NCBIfam" id="TIGR01082">
    <property type="entry name" value="murC"/>
    <property type="match status" value="1"/>
</dbReference>
<evidence type="ECO:0000256" key="11">
    <source>
        <dbReference type="ARBA" id="ARBA00023306"/>
    </source>
</evidence>
<evidence type="ECO:0000256" key="14">
    <source>
        <dbReference type="HAMAP-Rule" id="MF_00046"/>
    </source>
</evidence>
<keyword evidence="8 14" id="KW-0067">ATP-binding</keyword>
<comment type="subcellular location">
    <subcellularLocation>
        <location evidence="1 14">Cytoplasm</location>
    </subcellularLocation>
</comment>
<dbReference type="GO" id="GO:0071555">
    <property type="term" value="P:cell wall organization"/>
    <property type="evidence" value="ECO:0007669"/>
    <property type="project" value="UniProtKB-KW"/>
</dbReference>
<comment type="pathway">
    <text evidence="2 14">Cell wall biogenesis; peptidoglycan biosynthesis.</text>
</comment>
<dbReference type="GO" id="GO:0008763">
    <property type="term" value="F:UDP-N-acetylmuramate-L-alanine ligase activity"/>
    <property type="evidence" value="ECO:0007669"/>
    <property type="project" value="UniProtKB-UniRule"/>
</dbReference>
<dbReference type="EC" id="6.3.2.8" evidence="3 14"/>
<comment type="caution">
    <text evidence="18">The sequence shown here is derived from an EMBL/GenBank/DDBJ whole genome shotgun (WGS) entry which is preliminary data.</text>
</comment>
<organism evidence="18 19">
    <name type="scientific">Conyzicola nivalis</name>
    <dbReference type="NCBI Taxonomy" id="1477021"/>
    <lineage>
        <taxon>Bacteria</taxon>
        <taxon>Bacillati</taxon>
        <taxon>Actinomycetota</taxon>
        <taxon>Actinomycetes</taxon>
        <taxon>Micrococcales</taxon>
        <taxon>Microbacteriaceae</taxon>
        <taxon>Conyzicola</taxon>
    </lineage>
</organism>
<keyword evidence="9 14" id="KW-0133">Cell shape</keyword>
<evidence type="ECO:0000259" key="17">
    <source>
        <dbReference type="Pfam" id="PF08245"/>
    </source>
</evidence>
<dbReference type="SUPFAM" id="SSF53623">
    <property type="entry name" value="MurD-like peptide ligases, catalytic domain"/>
    <property type="match status" value="1"/>
</dbReference>
<evidence type="ECO:0000256" key="13">
    <source>
        <dbReference type="ARBA" id="ARBA00047833"/>
    </source>
</evidence>
<keyword evidence="4 14" id="KW-0963">Cytoplasm</keyword>
<dbReference type="GO" id="GO:0005524">
    <property type="term" value="F:ATP binding"/>
    <property type="evidence" value="ECO:0007669"/>
    <property type="project" value="UniProtKB-UniRule"/>
</dbReference>
<dbReference type="GO" id="GO:0051301">
    <property type="term" value="P:cell division"/>
    <property type="evidence" value="ECO:0007669"/>
    <property type="project" value="UniProtKB-KW"/>
</dbReference>
<evidence type="ECO:0000256" key="10">
    <source>
        <dbReference type="ARBA" id="ARBA00022984"/>
    </source>
</evidence>
<dbReference type="InterPro" id="IPR036565">
    <property type="entry name" value="Mur-like_cat_sf"/>
</dbReference>
<keyword evidence="7 14" id="KW-0547">Nucleotide-binding</keyword>
<dbReference type="InterPro" id="IPR050061">
    <property type="entry name" value="MurCDEF_pg_biosynth"/>
</dbReference>
<accession>A0A916SFR4</accession>
<proteinExistence type="inferred from homology"/>
<dbReference type="InterPro" id="IPR004101">
    <property type="entry name" value="Mur_ligase_C"/>
</dbReference>
<keyword evidence="6 14" id="KW-0132">Cell division</keyword>
<dbReference type="SUPFAM" id="SSF51984">
    <property type="entry name" value="MurCD N-terminal domain"/>
    <property type="match status" value="1"/>
</dbReference>
<dbReference type="Gene3D" id="3.40.50.720">
    <property type="entry name" value="NAD(P)-binding Rossmann-like Domain"/>
    <property type="match status" value="1"/>
</dbReference>
<keyword evidence="19" id="KW-1185">Reference proteome</keyword>
<keyword evidence="10 14" id="KW-0573">Peptidoglycan synthesis</keyword>
<comment type="similarity">
    <text evidence="14">Belongs to the MurCDEF family.</text>
</comment>
<evidence type="ECO:0000256" key="12">
    <source>
        <dbReference type="ARBA" id="ARBA00023316"/>
    </source>
</evidence>
<evidence type="ECO:0000256" key="9">
    <source>
        <dbReference type="ARBA" id="ARBA00022960"/>
    </source>
</evidence>
<keyword evidence="5 14" id="KW-0436">Ligase</keyword>
<feature type="domain" description="Mur ligase N-terminal catalytic" evidence="15">
    <location>
        <begin position="17"/>
        <end position="114"/>
    </location>
</feature>
<feature type="domain" description="Mur ligase central" evidence="17">
    <location>
        <begin position="119"/>
        <end position="298"/>
    </location>
</feature>
<dbReference type="Pfam" id="PF01225">
    <property type="entry name" value="Mur_ligase"/>
    <property type="match status" value="1"/>
</dbReference>
<comment type="function">
    <text evidence="14">Cell wall formation.</text>
</comment>
<dbReference type="HAMAP" id="MF_00046">
    <property type="entry name" value="MurC"/>
    <property type="match status" value="1"/>
</dbReference>
<feature type="binding site" evidence="14">
    <location>
        <begin position="121"/>
        <end position="127"/>
    </location>
    <ligand>
        <name>ATP</name>
        <dbReference type="ChEBI" id="CHEBI:30616"/>
    </ligand>
</feature>
<protein>
    <recommendedName>
        <fullName evidence="3 14">UDP-N-acetylmuramate--L-alanine ligase</fullName>
        <ecNumber evidence="3 14">6.3.2.8</ecNumber>
    </recommendedName>
    <alternativeName>
        <fullName evidence="14">UDP-N-acetylmuramoyl-L-alanine synthetase</fullName>
    </alternativeName>
</protein>
<gene>
    <name evidence="14 18" type="primary">murC</name>
    <name evidence="18" type="ORF">GCM10010979_05820</name>
</gene>
<reference evidence="18" key="1">
    <citation type="journal article" date="2014" name="Int. J. Syst. Evol. Microbiol.">
        <title>Complete genome sequence of Corynebacterium casei LMG S-19264T (=DSM 44701T), isolated from a smear-ripened cheese.</title>
        <authorList>
            <consortium name="US DOE Joint Genome Institute (JGI-PGF)"/>
            <person name="Walter F."/>
            <person name="Albersmeier A."/>
            <person name="Kalinowski J."/>
            <person name="Ruckert C."/>
        </authorList>
    </citation>
    <scope>NUCLEOTIDE SEQUENCE</scope>
    <source>
        <strain evidence="18">CGMCC 1.12813</strain>
    </source>
</reference>
<dbReference type="InterPro" id="IPR013221">
    <property type="entry name" value="Mur_ligase_cen"/>
</dbReference>